<dbReference type="EMBL" id="SRLO01000106">
    <property type="protein sequence ID" value="TNN75136.1"/>
    <property type="molecule type" value="Genomic_DNA"/>
</dbReference>
<feature type="compositionally biased region" description="Basic and acidic residues" evidence="1">
    <location>
        <begin position="21"/>
        <end position="32"/>
    </location>
</feature>
<name>A0A4Z2IAS8_9TELE</name>
<keyword evidence="3" id="KW-1185">Reference proteome</keyword>
<protein>
    <submittedName>
        <fullName evidence="2">Uncharacterized protein</fullName>
    </submittedName>
</protein>
<reference evidence="2 3" key="1">
    <citation type="submission" date="2019-03" db="EMBL/GenBank/DDBJ databases">
        <title>First draft genome of Liparis tanakae, snailfish: a comprehensive survey of snailfish specific genes.</title>
        <authorList>
            <person name="Kim W."/>
            <person name="Song I."/>
            <person name="Jeong J.-H."/>
            <person name="Kim D."/>
            <person name="Kim S."/>
            <person name="Ryu S."/>
            <person name="Song J.Y."/>
            <person name="Lee S.K."/>
        </authorList>
    </citation>
    <scope>NUCLEOTIDE SEQUENCE [LARGE SCALE GENOMIC DNA]</scope>
    <source>
        <tissue evidence="2">Muscle</tissue>
    </source>
</reference>
<evidence type="ECO:0000313" key="2">
    <source>
        <dbReference type="EMBL" id="TNN75136.1"/>
    </source>
</evidence>
<feature type="region of interest" description="Disordered" evidence="1">
    <location>
        <begin position="213"/>
        <end position="249"/>
    </location>
</feature>
<proteinExistence type="predicted"/>
<evidence type="ECO:0000313" key="3">
    <source>
        <dbReference type="Proteomes" id="UP000314294"/>
    </source>
</evidence>
<dbReference type="Proteomes" id="UP000314294">
    <property type="component" value="Unassembled WGS sequence"/>
</dbReference>
<sequence length="270" mass="29893">MARRLHDRVAAVLASSDEDADRTSEPESFDSCDKEEYAARRYPFGAPCRMLVNLYDPRMHSPGMKTDSRTLALEGPESQAACSFSYLAYSKLFRGIRDSFLPDGGYGPTRPDCTSHLSRSSGSSPCSGPSPVFRIQSLMIQSPMSQSPMFRIQSLMFQSPVFPIQSLMPQSPVFWIQSPMSLLFRSQSPRFQSPVFRVQSLIFQSPIVQSRFPVSSPVQPRDSSRPAPVPPVSSPGPGPLAPHSCPPARPPGIRPPYPWPLLRLPSTHPF</sequence>
<feature type="compositionally biased region" description="Pro residues" evidence="1">
    <location>
        <begin position="227"/>
        <end position="249"/>
    </location>
</feature>
<evidence type="ECO:0000256" key="1">
    <source>
        <dbReference type="SAM" id="MobiDB-lite"/>
    </source>
</evidence>
<accession>A0A4Z2IAS8</accession>
<organism evidence="2 3">
    <name type="scientific">Liparis tanakae</name>
    <name type="common">Tanaka's snailfish</name>
    <dbReference type="NCBI Taxonomy" id="230148"/>
    <lineage>
        <taxon>Eukaryota</taxon>
        <taxon>Metazoa</taxon>
        <taxon>Chordata</taxon>
        <taxon>Craniata</taxon>
        <taxon>Vertebrata</taxon>
        <taxon>Euteleostomi</taxon>
        <taxon>Actinopterygii</taxon>
        <taxon>Neopterygii</taxon>
        <taxon>Teleostei</taxon>
        <taxon>Neoteleostei</taxon>
        <taxon>Acanthomorphata</taxon>
        <taxon>Eupercaria</taxon>
        <taxon>Perciformes</taxon>
        <taxon>Cottioidei</taxon>
        <taxon>Cottales</taxon>
        <taxon>Liparidae</taxon>
        <taxon>Liparis</taxon>
    </lineage>
</organism>
<gene>
    <name evidence="2" type="ORF">EYF80_014546</name>
</gene>
<comment type="caution">
    <text evidence="2">The sequence shown here is derived from an EMBL/GenBank/DDBJ whole genome shotgun (WGS) entry which is preliminary data.</text>
</comment>
<feature type="region of interest" description="Disordered" evidence="1">
    <location>
        <begin position="13"/>
        <end position="32"/>
    </location>
</feature>
<dbReference type="AlphaFoldDB" id="A0A4Z2IAS8"/>